<keyword evidence="2" id="KW-1133">Transmembrane helix</keyword>
<evidence type="ECO:0000313" key="3">
    <source>
        <dbReference type="EMBL" id="PMP69001.1"/>
    </source>
</evidence>
<dbReference type="Pfam" id="PF05137">
    <property type="entry name" value="PilN"/>
    <property type="match status" value="1"/>
</dbReference>
<keyword evidence="1" id="KW-0175">Coiled coil</keyword>
<dbReference type="InterPro" id="IPR052534">
    <property type="entry name" value="Extracell_DNA_Util/SecSys_Comp"/>
</dbReference>
<evidence type="ECO:0000256" key="1">
    <source>
        <dbReference type="SAM" id="Coils"/>
    </source>
</evidence>
<proteinExistence type="predicted"/>
<dbReference type="InterPro" id="IPR007813">
    <property type="entry name" value="PilN"/>
</dbReference>
<evidence type="ECO:0000313" key="4">
    <source>
        <dbReference type="Proteomes" id="UP000235460"/>
    </source>
</evidence>
<sequence length="182" mass="21655">MIIKFNLLPKKIVEVESKEKKLSFFKIYFSILSFIILSLIFLIYNNYSIYKNLEREKKEKLVLLNKYKNIAIKVKNLEKENEEIKKRIETVVNLKKDQGKNLKYLAELIKEIQPDKLILTNLKIQNDNCYLKGLSLDMDFLAYYMQSLEGKKDLIKNVNLKTAYQKEVSDLKLVEFELEVKF</sequence>
<dbReference type="AlphaFoldDB" id="A0A2N7PQ92"/>
<name>A0A2N7PQ92_9BACT</name>
<comment type="caution">
    <text evidence="3">The sequence shown here is derived from an EMBL/GenBank/DDBJ whole genome shotgun (WGS) entry which is preliminary data.</text>
</comment>
<protein>
    <recommendedName>
        <fullName evidence="5">Fimbrial assembly family protein</fullName>
    </recommendedName>
</protein>
<dbReference type="PANTHER" id="PTHR40278:SF1">
    <property type="entry name" value="DNA UTILIZATION PROTEIN HOFN"/>
    <property type="match status" value="1"/>
</dbReference>
<evidence type="ECO:0000256" key="2">
    <source>
        <dbReference type="SAM" id="Phobius"/>
    </source>
</evidence>
<feature type="transmembrane region" description="Helical" evidence="2">
    <location>
        <begin position="27"/>
        <end position="47"/>
    </location>
</feature>
<dbReference type="Proteomes" id="UP000235460">
    <property type="component" value="Unassembled WGS sequence"/>
</dbReference>
<organism evidence="3 4">
    <name type="scientific">Thermodesulfobacterium geofontis</name>
    <dbReference type="NCBI Taxonomy" id="1295609"/>
    <lineage>
        <taxon>Bacteria</taxon>
        <taxon>Pseudomonadati</taxon>
        <taxon>Thermodesulfobacteriota</taxon>
        <taxon>Thermodesulfobacteria</taxon>
        <taxon>Thermodesulfobacteriales</taxon>
        <taxon>Thermodesulfobacteriaceae</taxon>
        <taxon>Thermodesulfobacterium</taxon>
    </lineage>
</organism>
<dbReference type="EMBL" id="PNIK01000009">
    <property type="protein sequence ID" value="PMP69001.1"/>
    <property type="molecule type" value="Genomic_DNA"/>
</dbReference>
<evidence type="ECO:0008006" key="5">
    <source>
        <dbReference type="Google" id="ProtNLM"/>
    </source>
</evidence>
<dbReference type="PANTHER" id="PTHR40278">
    <property type="entry name" value="DNA UTILIZATION PROTEIN HOFN"/>
    <property type="match status" value="1"/>
</dbReference>
<feature type="coiled-coil region" evidence="1">
    <location>
        <begin position="50"/>
        <end position="97"/>
    </location>
</feature>
<accession>A0A2N7PQ92</accession>
<keyword evidence="2" id="KW-0472">Membrane</keyword>
<reference evidence="3 4" key="1">
    <citation type="submission" date="2018-01" db="EMBL/GenBank/DDBJ databases">
        <title>Metagenomic assembled genomes from two thermal pools in the Uzon Caldera, Kamchatka, Russia.</title>
        <authorList>
            <person name="Wilkins L."/>
            <person name="Ettinger C."/>
        </authorList>
    </citation>
    <scope>NUCLEOTIDE SEQUENCE [LARGE SCALE GENOMIC DNA]</scope>
    <source>
        <strain evidence="3">ZAV-08</strain>
    </source>
</reference>
<keyword evidence="2" id="KW-0812">Transmembrane</keyword>
<gene>
    <name evidence="3" type="ORF">C0190_00700</name>
</gene>